<feature type="active site" description="Proton donor/acceptor" evidence="6">
    <location>
        <position position="271"/>
    </location>
</feature>
<evidence type="ECO:0000256" key="4">
    <source>
        <dbReference type="ARBA" id="ARBA00022984"/>
    </source>
</evidence>
<proteinExistence type="predicted"/>
<keyword evidence="4 6" id="KW-0573">Peptidoglycan synthesis</keyword>
<reference evidence="10 11" key="1">
    <citation type="submission" date="2024-01" db="EMBL/GenBank/DDBJ databases">
        <title>Genome insights into Plantactinospora veratri sp. nov.</title>
        <authorList>
            <person name="Wang L."/>
        </authorList>
    </citation>
    <scope>NUCLEOTIDE SEQUENCE [LARGE SCALE GENOMIC DNA]</scope>
    <source>
        <strain evidence="10 11">NEAU-FHS4</strain>
    </source>
</reference>
<comment type="pathway">
    <text evidence="1 6">Cell wall biogenesis; peptidoglycan biosynthesis.</text>
</comment>
<dbReference type="Proteomes" id="UP001339911">
    <property type="component" value="Unassembled WGS sequence"/>
</dbReference>
<dbReference type="PANTHER" id="PTHR30582">
    <property type="entry name" value="L,D-TRANSPEPTIDASE"/>
    <property type="match status" value="1"/>
</dbReference>
<keyword evidence="8" id="KW-0472">Membrane</keyword>
<dbReference type="EC" id="2.-.-.-" evidence="10"/>
<dbReference type="Gene3D" id="2.40.440.10">
    <property type="entry name" value="L,D-transpeptidase catalytic domain-like"/>
    <property type="match status" value="1"/>
</dbReference>
<dbReference type="Pfam" id="PF03734">
    <property type="entry name" value="YkuD"/>
    <property type="match status" value="1"/>
</dbReference>
<organism evidence="10 11">
    <name type="scientific">Plantactinospora veratri</name>
    <dbReference type="NCBI Taxonomy" id="1436122"/>
    <lineage>
        <taxon>Bacteria</taxon>
        <taxon>Bacillati</taxon>
        <taxon>Actinomycetota</taxon>
        <taxon>Actinomycetes</taxon>
        <taxon>Micromonosporales</taxon>
        <taxon>Micromonosporaceae</taxon>
        <taxon>Plantactinospora</taxon>
    </lineage>
</organism>
<dbReference type="RefSeq" id="WP_331207400.1">
    <property type="nucleotide sequence ID" value="NZ_JAZGQL010000006.1"/>
</dbReference>
<protein>
    <submittedName>
        <fullName evidence="10">L,D-transpeptidase</fullName>
        <ecNumber evidence="10">2.-.-.-</ecNumber>
    </submittedName>
</protein>
<evidence type="ECO:0000256" key="8">
    <source>
        <dbReference type="SAM" id="Phobius"/>
    </source>
</evidence>
<feature type="region of interest" description="Disordered" evidence="7">
    <location>
        <begin position="53"/>
        <end position="109"/>
    </location>
</feature>
<sequence>MPFVRFNRIFSGRATASAPTAASGRARRRIGAALAVLGGVLVLAVVVVNEAPGPRRTADQPPAAVDRFPPTPVAPATPPSAEPTLPAAPPPANLPTIDYGPAPRGFPRDPAPMSTVRLGEGLRPIRRLAVYDAPGGRPRAFLAPTISGVPVTVPIVARRAGWAALLLPSANRTIAWVPPGPWSTEELRDLVVVVRRTHRLHWYRDDRLVRSWPVSVGTSATPTPLGRTFILGRSTLPGRIYADTAVFALGAVPDEPNSVPSGLRGAHIGLHAWYDPGQLGRDNSNGCIRIARKAQELLLAELSPGTELLVLDRFSAPDRLAGAGPVPVLAR</sequence>
<dbReference type="SUPFAM" id="SSF141523">
    <property type="entry name" value="L,D-transpeptidase catalytic domain-like"/>
    <property type="match status" value="1"/>
</dbReference>
<keyword evidence="8" id="KW-0812">Transmembrane</keyword>
<dbReference type="InterPro" id="IPR050979">
    <property type="entry name" value="LD-transpeptidase"/>
</dbReference>
<comment type="caution">
    <text evidence="10">The sequence shown here is derived from an EMBL/GenBank/DDBJ whole genome shotgun (WGS) entry which is preliminary data.</text>
</comment>
<dbReference type="GO" id="GO:0016740">
    <property type="term" value="F:transferase activity"/>
    <property type="evidence" value="ECO:0007669"/>
    <property type="project" value="UniProtKB-KW"/>
</dbReference>
<evidence type="ECO:0000259" key="9">
    <source>
        <dbReference type="PROSITE" id="PS52029"/>
    </source>
</evidence>
<keyword evidence="5 6" id="KW-0961">Cell wall biogenesis/degradation</keyword>
<keyword evidence="3 6" id="KW-0133">Cell shape</keyword>
<evidence type="ECO:0000313" key="11">
    <source>
        <dbReference type="Proteomes" id="UP001339911"/>
    </source>
</evidence>
<dbReference type="CDD" id="cd16913">
    <property type="entry name" value="YkuD_like"/>
    <property type="match status" value="1"/>
</dbReference>
<keyword evidence="8" id="KW-1133">Transmembrane helix</keyword>
<feature type="transmembrane region" description="Helical" evidence="8">
    <location>
        <begin position="30"/>
        <end position="48"/>
    </location>
</feature>
<evidence type="ECO:0000313" key="10">
    <source>
        <dbReference type="EMBL" id="MEE6307068.1"/>
    </source>
</evidence>
<feature type="active site" description="Nucleophile" evidence="6">
    <location>
        <position position="287"/>
    </location>
</feature>
<dbReference type="InterPro" id="IPR005490">
    <property type="entry name" value="LD_TPept_cat_dom"/>
</dbReference>
<evidence type="ECO:0000256" key="1">
    <source>
        <dbReference type="ARBA" id="ARBA00004752"/>
    </source>
</evidence>
<evidence type="ECO:0000256" key="2">
    <source>
        <dbReference type="ARBA" id="ARBA00022679"/>
    </source>
</evidence>
<dbReference type="PROSITE" id="PS52029">
    <property type="entry name" value="LD_TPASE"/>
    <property type="match status" value="1"/>
</dbReference>
<feature type="compositionally biased region" description="Pro residues" evidence="7">
    <location>
        <begin position="69"/>
        <end position="93"/>
    </location>
</feature>
<dbReference type="InterPro" id="IPR038063">
    <property type="entry name" value="Transpep_catalytic_dom"/>
</dbReference>
<name>A0ABU7SAV9_9ACTN</name>
<gene>
    <name evidence="10" type="ORF">V1634_09555</name>
</gene>
<evidence type="ECO:0000256" key="3">
    <source>
        <dbReference type="ARBA" id="ARBA00022960"/>
    </source>
</evidence>
<keyword evidence="11" id="KW-1185">Reference proteome</keyword>
<dbReference type="EMBL" id="JAZGQL010000006">
    <property type="protein sequence ID" value="MEE6307068.1"/>
    <property type="molecule type" value="Genomic_DNA"/>
</dbReference>
<evidence type="ECO:0000256" key="7">
    <source>
        <dbReference type="SAM" id="MobiDB-lite"/>
    </source>
</evidence>
<feature type="domain" description="L,D-TPase catalytic" evidence="9">
    <location>
        <begin position="189"/>
        <end position="311"/>
    </location>
</feature>
<evidence type="ECO:0000256" key="6">
    <source>
        <dbReference type="PROSITE-ProRule" id="PRU01373"/>
    </source>
</evidence>
<accession>A0ABU7SAV9</accession>
<keyword evidence="2 10" id="KW-0808">Transferase</keyword>
<evidence type="ECO:0000256" key="5">
    <source>
        <dbReference type="ARBA" id="ARBA00023316"/>
    </source>
</evidence>